<evidence type="ECO:0000313" key="2">
    <source>
        <dbReference type="Proteomes" id="UP000034076"/>
    </source>
</evidence>
<proteinExistence type="predicted"/>
<keyword evidence="2" id="KW-1185">Reference proteome</keyword>
<sequence length="40" mass="4369">MKCVEWLFIMSGIRTPGVHASTSGTRRAIGITGLPEIRIL</sequence>
<dbReference type="EMBL" id="LAYJ01000112">
    <property type="protein sequence ID" value="KKI50072.1"/>
    <property type="molecule type" value="Genomic_DNA"/>
</dbReference>
<organism evidence="1 2">
    <name type="scientific">Christensenella hongkongensis</name>
    <dbReference type="NCBI Taxonomy" id="270498"/>
    <lineage>
        <taxon>Bacteria</taxon>
        <taxon>Bacillati</taxon>
        <taxon>Bacillota</taxon>
        <taxon>Clostridia</taxon>
        <taxon>Christensenellales</taxon>
        <taxon>Christensenellaceae</taxon>
        <taxon>Christensenella</taxon>
    </lineage>
</organism>
<dbReference type="Proteomes" id="UP000034076">
    <property type="component" value="Unassembled WGS sequence"/>
</dbReference>
<dbReference type="AlphaFoldDB" id="A0A0M2NI23"/>
<comment type="caution">
    <text evidence="1">The sequence shown here is derived from an EMBL/GenBank/DDBJ whole genome shotgun (WGS) entry which is preliminary data.</text>
</comment>
<name>A0A0M2NI23_9FIRM</name>
<protein>
    <submittedName>
        <fullName evidence="1">Uncharacterized protein</fullName>
    </submittedName>
</protein>
<gene>
    <name evidence="1" type="ORF">CHK_2135</name>
</gene>
<accession>A0A0M2NI23</accession>
<reference evidence="1 2" key="1">
    <citation type="submission" date="2015-04" db="EMBL/GenBank/DDBJ databases">
        <title>Draft genome sequence of bacteremic isolate Catabacter hongkongensis type strain HKU16T.</title>
        <authorList>
            <person name="Lau S.K."/>
            <person name="Teng J.L."/>
            <person name="Huang Y."/>
            <person name="Curreem S.O."/>
            <person name="Tsui S.K."/>
            <person name="Woo P.C."/>
        </authorList>
    </citation>
    <scope>NUCLEOTIDE SEQUENCE [LARGE SCALE GENOMIC DNA]</scope>
    <source>
        <strain evidence="1 2">HKU16</strain>
    </source>
</reference>
<evidence type="ECO:0000313" key="1">
    <source>
        <dbReference type="EMBL" id="KKI50072.1"/>
    </source>
</evidence>